<feature type="signal peptide" evidence="2">
    <location>
        <begin position="1"/>
        <end position="30"/>
    </location>
</feature>
<reference evidence="3 4" key="1">
    <citation type="submission" date="2021-03" db="EMBL/GenBank/DDBJ databases">
        <authorList>
            <person name="Kim M.K."/>
        </authorList>
    </citation>
    <scope>NUCLEOTIDE SEQUENCE [LARGE SCALE GENOMIC DNA]</scope>
    <source>
        <strain evidence="3 4">BT442</strain>
    </source>
</reference>
<name>A0ABS3QDY3_9BACT</name>
<gene>
    <name evidence="3" type="ORF">J4E00_10270</name>
</gene>
<comment type="caution">
    <text evidence="3">The sequence shown here is derived from an EMBL/GenBank/DDBJ whole genome shotgun (WGS) entry which is preliminary data.</text>
</comment>
<dbReference type="EMBL" id="JAGETZ010000004">
    <property type="protein sequence ID" value="MBO2009435.1"/>
    <property type="molecule type" value="Genomic_DNA"/>
</dbReference>
<evidence type="ECO:0000256" key="1">
    <source>
        <dbReference type="SAM" id="MobiDB-lite"/>
    </source>
</evidence>
<proteinExistence type="predicted"/>
<dbReference type="Proteomes" id="UP000664369">
    <property type="component" value="Unassembled WGS sequence"/>
</dbReference>
<accession>A0ABS3QDY3</accession>
<evidence type="ECO:0000313" key="3">
    <source>
        <dbReference type="EMBL" id="MBO2009435.1"/>
    </source>
</evidence>
<evidence type="ECO:0000313" key="4">
    <source>
        <dbReference type="Proteomes" id="UP000664369"/>
    </source>
</evidence>
<sequence>MSTTIFTFSMLRTALLFLCMLGFFASEIQAAPAAVSTRPLHRRKPMAGNYRPVYKLYRGHSRRKNGFLGLFQHKPSARHATGTPKSKSHRGTL</sequence>
<evidence type="ECO:0000256" key="2">
    <source>
        <dbReference type="SAM" id="SignalP"/>
    </source>
</evidence>
<keyword evidence="4" id="KW-1185">Reference proteome</keyword>
<protein>
    <submittedName>
        <fullName evidence="3">Uncharacterized protein</fullName>
    </submittedName>
</protein>
<feature type="region of interest" description="Disordered" evidence="1">
    <location>
        <begin position="73"/>
        <end position="93"/>
    </location>
</feature>
<feature type="chain" id="PRO_5047487017" evidence="2">
    <location>
        <begin position="31"/>
        <end position="93"/>
    </location>
</feature>
<organism evidence="3 4">
    <name type="scientific">Hymenobacter negativus</name>
    <dbReference type="NCBI Taxonomy" id="2795026"/>
    <lineage>
        <taxon>Bacteria</taxon>
        <taxon>Pseudomonadati</taxon>
        <taxon>Bacteroidota</taxon>
        <taxon>Cytophagia</taxon>
        <taxon>Cytophagales</taxon>
        <taxon>Hymenobacteraceae</taxon>
        <taxon>Hymenobacter</taxon>
    </lineage>
</organism>
<keyword evidence="2" id="KW-0732">Signal</keyword>